<evidence type="ECO:0000256" key="2">
    <source>
        <dbReference type="ARBA" id="ARBA00023125"/>
    </source>
</evidence>
<dbReference type="InterPro" id="IPR000835">
    <property type="entry name" value="HTH_MarR-typ"/>
</dbReference>
<protein>
    <submittedName>
        <fullName evidence="5">Transcriptional regulator SlyA</fullName>
    </submittedName>
</protein>
<feature type="domain" description="HTH marR-type" evidence="4">
    <location>
        <begin position="1"/>
        <end position="125"/>
    </location>
</feature>
<comment type="caution">
    <text evidence="5">The sequence shown here is derived from an EMBL/GenBank/DDBJ whole genome shotgun (WGS) entry which is preliminary data.</text>
</comment>
<gene>
    <name evidence="5" type="ORF">A8U91_04380</name>
</gene>
<evidence type="ECO:0000259" key="4">
    <source>
        <dbReference type="PROSITE" id="PS50995"/>
    </source>
</evidence>
<evidence type="ECO:0000256" key="1">
    <source>
        <dbReference type="ARBA" id="ARBA00023015"/>
    </source>
</evidence>
<dbReference type="PROSITE" id="PS50995">
    <property type="entry name" value="HTH_MARR_2"/>
    <property type="match status" value="1"/>
</dbReference>
<sequence length="146" mass="16536">MRREGIDLPPFLLRVLSIVGRFPDHNQQQLLQRRGHDKGQVARAFKQLEQQGLIYRSGSSTPRRITQVTLTEEGQRLFCRLEAARSELASQALSGFAPRKSGSSTPCWSACWRTWITPPTERTRSGDRCTARNDSPAQVDIVNLCR</sequence>
<evidence type="ECO:0000313" key="5">
    <source>
        <dbReference type="EMBL" id="OBX35308.1"/>
    </source>
</evidence>
<evidence type="ECO:0000256" key="3">
    <source>
        <dbReference type="ARBA" id="ARBA00023163"/>
    </source>
</evidence>
<dbReference type="PANTHER" id="PTHR42756:SF1">
    <property type="entry name" value="TRANSCRIPTIONAL REPRESSOR OF EMRAB OPERON"/>
    <property type="match status" value="1"/>
</dbReference>
<dbReference type="PATRIC" id="fig|2746.7.peg.4510"/>
<keyword evidence="2" id="KW-0238">DNA-binding</keyword>
<dbReference type="Pfam" id="PF12802">
    <property type="entry name" value="MarR_2"/>
    <property type="match status" value="1"/>
</dbReference>
<dbReference type="SMART" id="SM00347">
    <property type="entry name" value="HTH_MARR"/>
    <property type="match status" value="1"/>
</dbReference>
<dbReference type="Gene3D" id="1.10.10.10">
    <property type="entry name" value="Winged helix-like DNA-binding domain superfamily/Winged helix DNA-binding domain"/>
    <property type="match status" value="1"/>
</dbReference>
<dbReference type="GO" id="GO:0003677">
    <property type="term" value="F:DNA binding"/>
    <property type="evidence" value="ECO:0007669"/>
    <property type="project" value="UniProtKB-KW"/>
</dbReference>
<accession>A0A1B8NZ99</accession>
<dbReference type="Proteomes" id="UP000092504">
    <property type="component" value="Unassembled WGS sequence"/>
</dbReference>
<dbReference type="SUPFAM" id="SSF46785">
    <property type="entry name" value="Winged helix' DNA-binding domain"/>
    <property type="match status" value="1"/>
</dbReference>
<dbReference type="EMBL" id="MAJD01000002">
    <property type="protein sequence ID" value="OBX35308.1"/>
    <property type="molecule type" value="Genomic_DNA"/>
</dbReference>
<proteinExistence type="predicted"/>
<evidence type="ECO:0000313" key="6">
    <source>
        <dbReference type="Proteomes" id="UP000092504"/>
    </source>
</evidence>
<dbReference type="InterPro" id="IPR036390">
    <property type="entry name" value="WH_DNA-bd_sf"/>
</dbReference>
<keyword evidence="3" id="KW-0804">Transcription</keyword>
<name>A0A1B8NZ99_HALEL</name>
<dbReference type="PANTHER" id="PTHR42756">
    <property type="entry name" value="TRANSCRIPTIONAL REGULATOR, MARR"/>
    <property type="match status" value="1"/>
</dbReference>
<dbReference type="InterPro" id="IPR036388">
    <property type="entry name" value="WH-like_DNA-bd_sf"/>
</dbReference>
<reference evidence="5 6" key="1">
    <citation type="submission" date="2016-06" db="EMBL/GenBank/DDBJ databases">
        <title>Genome sequence of halotolerant plant growth promoting strain of Halomonas elongata HEK1 isolated from salterns of Rann of Kutch, Gujarat, India.</title>
        <authorList>
            <person name="Gaba S."/>
            <person name="Singh R.N."/>
            <person name="Abrol S."/>
            <person name="Kaushik R."/>
            <person name="Saxena A.K."/>
        </authorList>
    </citation>
    <scope>NUCLEOTIDE SEQUENCE [LARGE SCALE GENOMIC DNA]</scope>
    <source>
        <strain evidence="5 6">HEK1</strain>
    </source>
</reference>
<dbReference type="AlphaFoldDB" id="A0A1B8NZ99"/>
<keyword evidence="1" id="KW-0805">Transcription regulation</keyword>
<dbReference type="GO" id="GO:0003700">
    <property type="term" value="F:DNA-binding transcription factor activity"/>
    <property type="evidence" value="ECO:0007669"/>
    <property type="project" value="InterPro"/>
</dbReference>
<organism evidence="5 6">
    <name type="scientific">Halomonas elongata</name>
    <dbReference type="NCBI Taxonomy" id="2746"/>
    <lineage>
        <taxon>Bacteria</taxon>
        <taxon>Pseudomonadati</taxon>
        <taxon>Pseudomonadota</taxon>
        <taxon>Gammaproteobacteria</taxon>
        <taxon>Oceanospirillales</taxon>
        <taxon>Halomonadaceae</taxon>
        <taxon>Halomonas</taxon>
    </lineage>
</organism>